<accession>A0ABX2LLI6</accession>
<dbReference type="HAMAP" id="MF_01814">
    <property type="entry name" value="Transcrip_fact_FapR"/>
    <property type="match status" value="1"/>
</dbReference>
<evidence type="ECO:0000256" key="5">
    <source>
        <dbReference type="ARBA" id="ARBA00023015"/>
    </source>
</evidence>
<evidence type="ECO:0000256" key="8">
    <source>
        <dbReference type="ARBA" id="ARBA00023160"/>
    </source>
</evidence>
<keyword evidence="5 10" id="KW-0805">Transcription regulation</keyword>
<protein>
    <recommendedName>
        <fullName evidence="10">Transcription factor FapR</fullName>
    </recommendedName>
    <alternativeName>
        <fullName evidence="10">Fatty acid and phospholipid biosynthesis regulator</fullName>
    </alternativeName>
</protein>
<dbReference type="Pfam" id="PF03061">
    <property type="entry name" value="4HBT"/>
    <property type="match status" value="1"/>
</dbReference>
<reference evidence="13 14" key="1">
    <citation type="submission" date="2020-06" db="EMBL/GenBank/DDBJ databases">
        <title>Staphylococcus borealis sp. nov. -A novel member of the Staphylococcaceae family isolated from skin and blood in humans.</title>
        <authorList>
            <person name="Pain M."/>
            <person name="Wolden R."/>
            <person name="Jaen-Luchoro D."/>
            <person name="Salva-Serra F."/>
            <person name="Iglesias B.P."/>
            <person name="Karlsson R."/>
            <person name="Klingenberg C."/>
            <person name="Cavanagh J.P."/>
        </authorList>
    </citation>
    <scope>NUCLEOTIDE SEQUENCE [LARGE SCALE GENOMIC DNA]</scope>
    <source>
        <strain evidence="13 14">58-22</strain>
    </source>
</reference>
<keyword evidence="3" id="KW-0423">Lactose metabolism</keyword>
<keyword evidence="1 10" id="KW-0678">Repressor</keyword>
<dbReference type="InterPro" id="IPR017275">
    <property type="entry name" value="Transcription_factor_FapR"/>
</dbReference>
<keyword evidence="9 10" id="KW-0804">Transcription</keyword>
<keyword evidence="8 10" id="KW-0275">Fatty acid biosynthesis</keyword>
<evidence type="ECO:0000256" key="10">
    <source>
        <dbReference type="HAMAP-Rule" id="MF_01814"/>
    </source>
</evidence>
<dbReference type="EMBL" id="JABVEG010000002">
    <property type="protein sequence ID" value="NUI82085.1"/>
    <property type="molecule type" value="Genomic_DNA"/>
</dbReference>
<keyword evidence="6 10" id="KW-0443">Lipid metabolism</keyword>
<proteinExistence type="inferred from homology"/>
<dbReference type="Gene3D" id="1.10.10.10">
    <property type="entry name" value="Winged helix-like DNA-binding domain superfamily/Winged helix DNA-binding domain"/>
    <property type="match status" value="1"/>
</dbReference>
<dbReference type="NCBIfam" id="NF003359">
    <property type="entry name" value="PRK04424.1"/>
    <property type="match status" value="1"/>
</dbReference>
<comment type="function">
    <text evidence="10">Transcriptional factor involved in regulation of membrane lipid biosynthesis by repressing genes involved in fatty acid and phospholipid metabolism.</text>
</comment>
<dbReference type="InterPro" id="IPR036388">
    <property type="entry name" value="WH-like_DNA-bd_sf"/>
</dbReference>
<dbReference type="Pfam" id="PF08220">
    <property type="entry name" value="HTH_DeoR"/>
    <property type="match status" value="1"/>
</dbReference>
<sequence length="186" mass="21386">MKLKKAERREAIQKAIEQNPFITDSELCEQFEVSIQTIRLDRTNLNIPELRKRIKIVAEQNYEQIRALEANEVVGDLIQVEPDRTAQSLIEITEESVFAKTQIARGHVLFAQANSLCVALIHKSTVLTQESNVAFIEKVKLDDTVRAEARVVNKTAQHYIIEVNSYVRDTMVFKGTFKMFYISEDE</sequence>
<evidence type="ECO:0000256" key="2">
    <source>
        <dbReference type="ARBA" id="ARBA00022516"/>
    </source>
</evidence>
<dbReference type="InterPro" id="IPR001034">
    <property type="entry name" value="DeoR_HTH"/>
</dbReference>
<evidence type="ECO:0000256" key="6">
    <source>
        <dbReference type="ARBA" id="ARBA00023098"/>
    </source>
</evidence>
<name>A0ABX2LLI6_9STAP</name>
<evidence type="ECO:0000256" key="4">
    <source>
        <dbReference type="ARBA" id="ARBA00022832"/>
    </source>
</evidence>
<keyword evidence="14" id="KW-1185">Reference proteome</keyword>
<evidence type="ECO:0000313" key="13">
    <source>
        <dbReference type="EMBL" id="NUI82085.1"/>
    </source>
</evidence>
<keyword evidence="4 10" id="KW-0276">Fatty acid metabolism</keyword>
<comment type="similarity">
    <text evidence="10">Belongs to the FapR family.</text>
</comment>
<dbReference type="RefSeq" id="WP_053029245.1">
    <property type="nucleotide sequence ID" value="NZ_CUEE01000002.1"/>
</dbReference>
<gene>
    <name evidence="10 13" type="primary">fapR</name>
    <name evidence="13" type="ORF">HUN84_04855</name>
</gene>
<evidence type="ECO:0000256" key="9">
    <source>
        <dbReference type="ARBA" id="ARBA00023163"/>
    </source>
</evidence>
<dbReference type="PIRSF" id="PIRSF037733">
    <property type="entry name" value="Transcription_factor_FapR"/>
    <property type="match status" value="1"/>
</dbReference>
<feature type="domain" description="HTH deoR-type" evidence="12">
    <location>
        <begin position="8"/>
        <end position="48"/>
    </location>
</feature>
<dbReference type="InterPro" id="IPR029069">
    <property type="entry name" value="HotDog_dom_sf"/>
</dbReference>
<dbReference type="GeneID" id="74185707"/>
<evidence type="ECO:0000256" key="1">
    <source>
        <dbReference type="ARBA" id="ARBA00022491"/>
    </source>
</evidence>
<evidence type="ECO:0000256" key="3">
    <source>
        <dbReference type="ARBA" id="ARBA00022736"/>
    </source>
</evidence>
<dbReference type="Gene3D" id="3.10.129.10">
    <property type="entry name" value="Hotdog Thioesterase"/>
    <property type="match status" value="1"/>
</dbReference>
<feature type="domain" description="Thioesterase" evidence="11">
    <location>
        <begin position="113"/>
        <end position="164"/>
    </location>
</feature>
<evidence type="ECO:0000313" key="14">
    <source>
        <dbReference type="Proteomes" id="UP000610527"/>
    </source>
</evidence>
<keyword evidence="2 10" id="KW-0444">Lipid biosynthesis</keyword>
<organism evidence="13 14">
    <name type="scientific">Staphylococcus borealis</name>
    <dbReference type="NCBI Taxonomy" id="2742203"/>
    <lineage>
        <taxon>Bacteria</taxon>
        <taxon>Bacillati</taxon>
        <taxon>Bacillota</taxon>
        <taxon>Bacilli</taxon>
        <taxon>Bacillales</taxon>
        <taxon>Staphylococcaceae</taxon>
        <taxon>Staphylococcus</taxon>
    </lineage>
</organism>
<dbReference type="InterPro" id="IPR006683">
    <property type="entry name" value="Thioestr_dom"/>
</dbReference>
<dbReference type="Proteomes" id="UP000610527">
    <property type="component" value="Unassembled WGS sequence"/>
</dbReference>
<comment type="caution">
    <text evidence="13">The sequence shown here is derived from an EMBL/GenBank/DDBJ whole genome shotgun (WGS) entry which is preliminary data.</text>
</comment>
<keyword evidence="7 10" id="KW-0238">DNA-binding</keyword>
<evidence type="ECO:0000259" key="11">
    <source>
        <dbReference type="Pfam" id="PF03061"/>
    </source>
</evidence>
<evidence type="ECO:0000256" key="7">
    <source>
        <dbReference type="ARBA" id="ARBA00023125"/>
    </source>
</evidence>
<evidence type="ECO:0000259" key="12">
    <source>
        <dbReference type="Pfam" id="PF08220"/>
    </source>
</evidence>
<dbReference type="SUPFAM" id="SSF54637">
    <property type="entry name" value="Thioesterase/thiol ester dehydrase-isomerase"/>
    <property type="match status" value="1"/>
</dbReference>